<dbReference type="PROSITE" id="PS50088">
    <property type="entry name" value="ANK_REPEAT"/>
    <property type="match status" value="2"/>
</dbReference>
<evidence type="ECO:0000256" key="2">
    <source>
        <dbReference type="ARBA" id="ARBA00023043"/>
    </source>
</evidence>
<dbReference type="RefSeq" id="XP_025374640.1">
    <property type="nucleotide sequence ID" value="XM_025522743.1"/>
</dbReference>
<dbReference type="SUPFAM" id="SSF48403">
    <property type="entry name" value="Ankyrin repeat"/>
    <property type="match status" value="1"/>
</dbReference>
<name>A0A316YE23_9BASI</name>
<evidence type="ECO:0000256" key="3">
    <source>
        <dbReference type="PROSITE-ProRule" id="PRU00023"/>
    </source>
</evidence>
<dbReference type="STRING" id="215250.A0A316YE23"/>
<keyword evidence="1" id="KW-0677">Repeat</keyword>
<protein>
    <submittedName>
        <fullName evidence="4">Uncharacterized protein</fullName>
    </submittedName>
</protein>
<feature type="repeat" description="ANK" evidence="3">
    <location>
        <begin position="27"/>
        <end position="51"/>
    </location>
</feature>
<evidence type="ECO:0000256" key="1">
    <source>
        <dbReference type="ARBA" id="ARBA00022737"/>
    </source>
</evidence>
<organism evidence="4 5">
    <name type="scientific">Acaromyces ingoldii</name>
    <dbReference type="NCBI Taxonomy" id="215250"/>
    <lineage>
        <taxon>Eukaryota</taxon>
        <taxon>Fungi</taxon>
        <taxon>Dikarya</taxon>
        <taxon>Basidiomycota</taxon>
        <taxon>Ustilaginomycotina</taxon>
        <taxon>Exobasidiomycetes</taxon>
        <taxon>Exobasidiales</taxon>
        <taxon>Cryptobasidiaceae</taxon>
        <taxon>Acaromyces</taxon>
    </lineage>
</organism>
<dbReference type="GO" id="GO:0005634">
    <property type="term" value="C:nucleus"/>
    <property type="evidence" value="ECO:0007669"/>
    <property type="project" value="TreeGrafter"/>
</dbReference>
<proteinExistence type="predicted"/>
<gene>
    <name evidence="4" type="ORF">FA10DRAFT_269398</name>
</gene>
<evidence type="ECO:0000313" key="5">
    <source>
        <dbReference type="Proteomes" id="UP000245768"/>
    </source>
</evidence>
<dbReference type="Pfam" id="PF12796">
    <property type="entry name" value="Ank_2"/>
    <property type="match status" value="1"/>
</dbReference>
<dbReference type="InterPro" id="IPR050776">
    <property type="entry name" value="Ank_Repeat/CDKN_Inhibitor"/>
</dbReference>
<dbReference type="Proteomes" id="UP000245768">
    <property type="component" value="Unassembled WGS sequence"/>
</dbReference>
<dbReference type="PROSITE" id="PS50297">
    <property type="entry name" value="ANK_REP_REGION"/>
    <property type="match status" value="2"/>
</dbReference>
<dbReference type="PANTHER" id="PTHR24201">
    <property type="entry name" value="ANK_REP_REGION DOMAIN-CONTAINING PROTEIN"/>
    <property type="match status" value="1"/>
</dbReference>
<dbReference type="AlphaFoldDB" id="A0A316YE23"/>
<dbReference type="Gene3D" id="1.25.40.20">
    <property type="entry name" value="Ankyrin repeat-containing domain"/>
    <property type="match status" value="1"/>
</dbReference>
<dbReference type="InParanoid" id="A0A316YE23"/>
<accession>A0A316YE23</accession>
<keyword evidence="2 3" id="KW-0040">ANK repeat</keyword>
<dbReference type="OrthoDB" id="194358at2759"/>
<feature type="repeat" description="ANK" evidence="3">
    <location>
        <begin position="1"/>
        <end position="26"/>
    </location>
</feature>
<dbReference type="EMBL" id="KZ819640">
    <property type="protein sequence ID" value="PWN87442.1"/>
    <property type="molecule type" value="Genomic_DNA"/>
</dbReference>
<keyword evidence="5" id="KW-1185">Reference proteome</keyword>
<reference evidence="4 5" key="1">
    <citation type="journal article" date="2018" name="Mol. Biol. Evol.">
        <title>Broad Genomic Sampling Reveals a Smut Pathogenic Ancestry of the Fungal Clade Ustilaginomycotina.</title>
        <authorList>
            <person name="Kijpornyongpan T."/>
            <person name="Mondo S.J."/>
            <person name="Barry K."/>
            <person name="Sandor L."/>
            <person name="Lee J."/>
            <person name="Lipzen A."/>
            <person name="Pangilinan J."/>
            <person name="LaButti K."/>
            <person name="Hainaut M."/>
            <person name="Henrissat B."/>
            <person name="Grigoriev I.V."/>
            <person name="Spatafora J.W."/>
            <person name="Aime M.C."/>
        </authorList>
    </citation>
    <scope>NUCLEOTIDE SEQUENCE [LARGE SCALE GENOMIC DNA]</scope>
    <source>
        <strain evidence="4 5">MCA 4198</strain>
    </source>
</reference>
<dbReference type="PANTHER" id="PTHR24201:SF16">
    <property type="entry name" value="ANKYRIN-1-LIKE-RELATED"/>
    <property type="match status" value="1"/>
</dbReference>
<dbReference type="InterPro" id="IPR002110">
    <property type="entry name" value="Ankyrin_rpt"/>
</dbReference>
<sequence length="68" mass="7138">MASSAGHVDIVQLLLQNGANAVHQNEKGQTALHYAASKGHIDVGRALMEWGPGGGDINARDRAKQCAM</sequence>
<dbReference type="InterPro" id="IPR036770">
    <property type="entry name" value="Ankyrin_rpt-contain_sf"/>
</dbReference>
<evidence type="ECO:0000313" key="4">
    <source>
        <dbReference type="EMBL" id="PWN87442.1"/>
    </source>
</evidence>
<dbReference type="GeneID" id="37044659"/>